<evidence type="ECO:0000256" key="3">
    <source>
        <dbReference type="ARBA" id="ARBA00022679"/>
    </source>
</evidence>
<keyword evidence="2 8" id="KW-0489">Methyltransferase</keyword>
<dbReference type="InterPro" id="IPR050953">
    <property type="entry name" value="N4_N6_ade-DNA_methylase"/>
</dbReference>
<evidence type="ECO:0000256" key="4">
    <source>
        <dbReference type="ARBA" id="ARBA00022691"/>
    </source>
</evidence>
<name>A0ABD6E3Z6_9EURY</name>
<feature type="region of interest" description="Disordered" evidence="6">
    <location>
        <begin position="1136"/>
        <end position="1167"/>
    </location>
</feature>
<reference evidence="8 9" key="1">
    <citation type="journal article" date="2019" name="Int. J. Syst. Evol. Microbiol.">
        <title>The Global Catalogue of Microorganisms (GCM) 10K type strain sequencing project: providing services to taxonomists for standard genome sequencing and annotation.</title>
        <authorList>
            <consortium name="The Broad Institute Genomics Platform"/>
            <consortium name="The Broad Institute Genome Sequencing Center for Infectious Disease"/>
            <person name="Wu L."/>
            <person name="Ma J."/>
        </authorList>
    </citation>
    <scope>NUCLEOTIDE SEQUENCE [LARGE SCALE GENOMIC DNA]</scope>
    <source>
        <strain evidence="8 9">CGMCC 1.10387</strain>
    </source>
</reference>
<proteinExistence type="predicted"/>
<accession>A0ABD6E3Z6</accession>
<dbReference type="InterPro" id="IPR047939">
    <property type="entry name" value="BREX_1_PglX"/>
</dbReference>
<dbReference type="PANTHER" id="PTHR33841:SF1">
    <property type="entry name" value="DNA METHYLTRANSFERASE A"/>
    <property type="match status" value="1"/>
</dbReference>
<comment type="catalytic activity">
    <reaction evidence="5">
        <text>a 2'-deoxyadenosine in DNA + S-adenosyl-L-methionine = an N(6)-methyl-2'-deoxyadenosine in DNA + S-adenosyl-L-homocysteine + H(+)</text>
        <dbReference type="Rhea" id="RHEA:15197"/>
        <dbReference type="Rhea" id="RHEA-COMP:12418"/>
        <dbReference type="Rhea" id="RHEA-COMP:12419"/>
        <dbReference type="ChEBI" id="CHEBI:15378"/>
        <dbReference type="ChEBI" id="CHEBI:57856"/>
        <dbReference type="ChEBI" id="CHEBI:59789"/>
        <dbReference type="ChEBI" id="CHEBI:90615"/>
        <dbReference type="ChEBI" id="CHEBI:90616"/>
        <dbReference type="EC" id="2.1.1.72"/>
    </reaction>
</comment>
<comment type="caution">
    <text evidence="8">The sequence shown here is derived from an EMBL/GenBank/DDBJ whole genome shotgun (WGS) entry which is preliminary data.</text>
</comment>
<dbReference type="PROSITE" id="PS00092">
    <property type="entry name" value="N6_MTASE"/>
    <property type="match status" value="1"/>
</dbReference>
<protein>
    <recommendedName>
        <fullName evidence="1">site-specific DNA-methyltransferase (adenine-specific)</fullName>
        <ecNumber evidence="1">2.1.1.72</ecNumber>
    </recommendedName>
</protein>
<organism evidence="8 9">
    <name type="scientific">Halobellus litoreus</name>
    <dbReference type="NCBI Taxonomy" id="755310"/>
    <lineage>
        <taxon>Archaea</taxon>
        <taxon>Methanobacteriati</taxon>
        <taxon>Methanobacteriota</taxon>
        <taxon>Stenosarchaea group</taxon>
        <taxon>Halobacteria</taxon>
        <taxon>Halobacteriales</taxon>
        <taxon>Haloferacaceae</taxon>
        <taxon>Halobellus</taxon>
    </lineage>
</organism>
<sequence>MSGQSSLEAKAQLDKAEREHLEDVVTNLRKTVEKDIEYQLEHSYELNSEDGGKGLSDEEAATRAELVTAVEREDGDKSWEVKFERYVMGVGYTIVNRLTALRCMEVRGFIDRPVTQFGDSGTTPAAERLETDEFLGPNEAIIEAYDRECEKLSEEIEILFDSDSPYSIIDPDVDIFEELCLALDDVPEELWRADDVLGWVYEYYNTPKLQEVRKKARQGKLKADDVPAANQFYTPHWVVRQLTDNSLGKMYLESKDEFHSTVDQQSHLSMSERKNRTPHIQDSPSVSDYCTYLIPSETNQDVTDFQNVEEIRVIDPACGSGHFLLYAFDVLERIWRTETEIPPEDIPRKILRHNLFGVDLDMRACQLAAFNLYLKARTRTEAEGKSSFEMPNIGVVCADARIANFDDARELFEEVSGEKDELHKALESLIDQFEDVHGIGGLLDVRGTLSEQFLETQSDTLQTTFEDDWDADLTLQSFLNTLQDAIDKRINGDSFAAQDLKSFVRLLSVLAQDYDVALMNPPYGSAQRGRMPQTVKSYVEDHYDYAPQYYLNFFEVCDQISKEDGRVGMLVPRSFMFSRRYQSFRDDFIGNKGSFDFLAEFGEGILDNATVRTVGTVVRTSGTGGSQGDFFRLHDIPTEQKEETFLNTAFGSDISDDVQRHYRLPLEDFSKIPGSPLSYWTPDEIREFHNTELKIDPEAAKVDGEAVCRVKTGIQTGKNPRFVRRHWEVNDAEGFVPYAKGGEEAWIAPHIDRCINWFSDGAEVERYKGSKIYNEDFFEREGLTWTYSKETGRRFGYYPPGGIFDIMGSMIFPQSVPTWTLMSALNSTLYHGIFLSLTPERNWKVSDVGRIPWHKKFEEQNDLLEAASIDQYDVSIASSEGDPTSPFYVAPSVYPGNREYFYDHIYTEDSSPQDRELSSDMSLSQLSKSAKITKLNREQTLEESASEIDDLMFSVAGVSESTKEQLLQEIALRTSEDPRDRKPDKVKNVEVTEQEIRADIKELIHHLVLEIVSETEDGVVPIHASSELKTVLDELEIKFQEIFGDYAEERLAEADQLLGDLPAGDSPYPNLDQWISDSLFDYHVGKFENTPIVWKLSTNNLVSNPLTEGFACILDYQRLDSSVFDRLETKYLEPEKSELNERRNAAERRSNNESLSTSERAEASEEYERCESALTQINELQEAMMQLSSPHVPDRDPQVETIAADLKPKVVRFRERTVERLETLDALVEEMDPEKFDEVFSPKFLQRVNENREDWIEALKMLETACAEYSKGPEHPVETHLYDLFVYVDDIIGSTYHGSNDITFMNHYFSKGKSYLEDGRPQDGLDNDIHLLAELAAETDEDVELGRDVKGECNKLSKMLPSDWKTRTRSEILTTGYNPVKKYGVEVNIQPLAEKNIVPEIVEDKIL</sequence>
<evidence type="ECO:0000313" key="9">
    <source>
        <dbReference type="Proteomes" id="UP001597092"/>
    </source>
</evidence>
<keyword evidence="9" id="KW-1185">Reference proteome</keyword>
<dbReference type="EMBL" id="JBHUDP010000008">
    <property type="protein sequence ID" value="MFD1687118.1"/>
    <property type="molecule type" value="Genomic_DNA"/>
</dbReference>
<keyword evidence="3 8" id="KW-0808">Transferase</keyword>
<evidence type="ECO:0000259" key="7">
    <source>
        <dbReference type="Pfam" id="PF07669"/>
    </source>
</evidence>
<dbReference type="NCBIfam" id="NF033454">
    <property type="entry name" value="BREX_5_MTaseX"/>
    <property type="match status" value="1"/>
</dbReference>
<gene>
    <name evidence="8" type="primary">pglX</name>
    <name evidence="8" type="ORF">ACFSAS_16070</name>
</gene>
<dbReference type="PANTHER" id="PTHR33841">
    <property type="entry name" value="DNA METHYLTRANSFERASE YEEA-RELATED"/>
    <property type="match status" value="1"/>
</dbReference>
<evidence type="ECO:0000256" key="6">
    <source>
        <dbReference type="SAM" id="MobiDB-lite"/>
    </source>
</evidence>
<dbReference type="GO" id="GO:0032259">
    <property type="term" value="P:methylation"/>
    <property type="evidence" value="ECO:0007669"/>
    <property type="project" value="UniProtKB-KW"/>
</dbReference>
<evidence type="ECO:0000313" key="8">
    <source>
        <dbReference type="EMBL" id="MFD1687118.1"/>
    </source>
</evidence>
<dbReference type="RefSeq" id="WP_256309271.1">
    <property type="nucleotide sequence ID" value="NZ_JANHAW010000005.1"/>
</dbReference>
<dbReference type="InterPro" id="IPR011639">
    <property type="entry name" value="MethylTrfase_TaqI-like_dom"/>
</dbReference>
<dbReference type="Pfam" id="PF07669">
    <property type="entry name" value="Eco57I"/>
    <property type="match status" value="1"/>
</dbReference>
<dbReference type="Proteomes" id="UP001597092">
    <property type="component" value="Unassembled WGS sequence"/>
</dbReference>
<feature type="compositionally biased region" description="Basic and acidic residues" evidence="6">
    <location>
        <begin position="1136"/>
        <end position="1151"/>
    </location>
</feature>
<dbReference type="NCBIfam" id="NF033452">
    <property type="entry name" value="BREX_1_MTaseX"/>
    <property type="match status" value="1"/>
</dbReference>
<dbReference type="GO" id="GO:0009007">
    <property type="term" value="F:site-specific DNA-methyltransferase (adenine-specific) activity"/>
    <property type="evidence" value="ECO:0007669"/>
    <property type="project" value="UniProtKB-EC"/>
</dbReference>
<dbReference type="Gene3D" id="3.40.50.150">
    <property type="entry name" value="Vaccinia Virus protein VP39"/>
    <property type="match status" value="1"/>
</dbReference>
<dbReference type="SUPFAM" id="SSF53335">
    <property type="entry name" value="S-adenosyl-L-methionine-dependent methyltransferases"/>
    <property type="match status" value="1"/>
</dbReference>
<dbReference type="EC" id="2.1.1.72" evidence="1"/>
<dbReference type="InterPro" id="IPR002052">
    <property type="entry name" value="DNA_methylase_N6_adenine_CS"/>
</dbReference>
<feature type="region of interest" description="Disordered" evidence="6">
    <location>
        <begin position="264"/>
        <end position="284"/>
    </location>
</feature>
<keyword evidence="4" id="KW-0949">S-adenosyl-L-methionine</keyword>
<feature type="domain" description="Type II methyltransferase M.TaqI-like" evidence="7">
    <location>
        <begin position="353"/>
        <end position="592"/>
    </location>
</feature>
<evidence type="ECO:0000256" key="2">
    <source>
        <dbReference type="ARBA" id="ARBA00022603"/>
    </source>
</evidence>
<dbReference type="InterPro" id="IPR029063">
    <property type="entry name" value="SAM-dependent_MTases_sf"/>
</dbReference>
<evidence type="ECO:0000256" key="5">
    <source>
        <dbReference type="ARBA" id="ARBA00047942"/>
    </source>
</evidence>
<evidence type="ECO:0000256" key="1">
    <source>
        <dbReference type="ARBA" id="ARBA00011900"/>
    </source>
</evidence>